<organism evidence="2 3">
    <name type="scientific">Planomonospora corallina</name>
    <dbReference type="NCBI Taxonomy" id="1806052"/>
    <lineage>
        <taxon>Bacteria</taxon>
        <taxon>Bacillati</taxon>
        <taxon>Actinomycetota</taxon>
        <taxon>Actinomycetes</taxon>
        <taxon>Streptosporangiales</taxon>
        <taxon>Streptosporangiaceae</taxon>
        <taxon>Planomonospora</taxon>
    </lineage>
</organism>
<keyword evidence="3" id="KW-1185">Reference proteome</keyword>
<name>A0ABV8IEN3_9ACTN</name>
<dbReference type="EMBL" id="JBHSBM010000030">
    <property type="protein sequence ID" value="MFC4061510.1"/>
    <property type="molecule type" value="Genomic_DNA"/>
</dbReference>
<proteinExistence type="predicted"/>
<comment type="caution">
    <text evidence="2">The sequence shown here is derived from an EMBL/GenBank/DDBJ whole genome shotgun (WGS) entry which is preliminary data.</text>
</comment>
<sequence>MTAWGGGRSARAPRRLLGAVSVLALTALALTTILAAGAAAGVLALPAVAVLVLLALTASDAGYGGVSRGGSSPEIPLDPGLYRDRRER</sequence>
<evidence type="ECO:0000256" key="1">
    <source>
        <dbReference type="SAM" id="MobiDB-lite"/>
    </source>
</evidence>
<dbReference type="Proteomes" id="UP001595850">
    <property type="component" value="Unassembled WGS sequence"/>
</dbReference>
<evidence type="ECO:0000313" key="3">
    <source>
        <dbReference type="Proteomes" id="UP001595850"/>
    </source>
</evidence>
<dbReference type="RefSeq" id="WP_377291767.1">
    <property type="nucleotide sequence ID" value="NZ_JBHSBM010000030.1"/>
</dbReference>
<accession>A0ABV8IEN3</accession>
<protein>
    <submittedName>
        <fullName evidence="2">Uncharacterized protein</fullName>
    </submittedName>
</protein>
<gene>
    <name evidence="2" type="ORF">ACFOWE_24695</name>
</gene>
<feature type="region of interest" description="Disordered" evidence="1">
    <location>
        <begin position="62"/>
        <end position="88"/>
    </location>
</feature>
<evidence type="ECO:0000313" key="2">
    <source>
        <dbReference type="EMBL" id="MFC4061510.1"/>
    </source>
</evidence>
<reference evidence="3" key="1">
    <citation type="journal article" date="2019" name="Int. J. Syst. Evol. Microbiol.">
        <title>The Global Catalogue of Microorganisms (GCM) 10K type strain sequencing project: providing services to taxonomists for standard genome sequencing and annotation.</title>
        <authorList>
            <consortium name="The Broad Institute Genomics Platform"/>
            <consortium name="The Broad Institute Genome Sequencing Center for Infectious Disease"/>
            <person name="Wu L."/>
            <person name="Ma J."/>
        </authorList>
    </citation>
    <scope>NUCLEOTIDE SEQUENCE [LARGE SCALE GENOMIC DNA]</scope>
    <source>
        <strain evidence="3">TBRC 4489</strain>
    </source>
</reference>